<keyword evidence="3" id="KW-1185">Reference proteome</keyword>
<protein>
    <submittedName>
        <fullName evidence="2">GNAT superfamily N-acetyltransferase</fullName>
    </submittedName>
</protein>
<gene>
    <name evidence="2" type="ORF">J2S43_001041</name>
</gene>
<evidence type="ECO:0000313" key="2">
    <source>
        <dbReference type="EMBL" id="MDP9792529.1"/>
    </source>
</evidence>
<comment type="caution">
    <text evidence="2">The sequence shown here is derived from an EMBL/GenBank/DDBJ whole genome shotgun (WGS) entry which is preliminary data.</text>
</comment>
<dbReference type="EMBL" id="JAUSRA010000001">
    <property type="protein sequence ID" value="MDP9792529.1"/>
    <property type="molecule type" value="Genomic_DNA"/>
</dbReference>
<name>A0ABT9MMB8_9ACTN</name>
<dbReference type="Proteomes" id="UP001240984">
    <property type="component" value="Unassembled WGS sequence"/>
</dbReference>
<dbReference type="Pfam" id="PF00583">
    <property type="entry name" value="Acetyltransf_1"/>
    <property type="match status" value="1"/>
</dbReference>
<dbReference type="InterPro" id="IPR016181">
    <property type="entry name" value="Acyl_CoA_acyltransferase"/>
</dbReference>
<dbReference type="RefSeq" id="WP_306827405.1">
    <property type="nucleotide sequence ID" value="NZ_JAUSRA010000001.1"/>
</dbReference>
<feature type="domain" description="N-acetyltransferase" evidence="1">
    <location>
        <begin position="1"/>
        <end position="160"/>
    </location>
</feature>
<dbReference type="InterPro" id="IPR000182">
    <property type="entry name" value="GNAT_dom"/>
</dbReference>
<dbReference type="PROSITE" id="PS51186">
    <property type="entry name" value="GNAT"/>
    <property type="match status" value="1"/>
</dbReference>
<accession>A0ABT9MMB8</accession>
<reference evidence="2 3" key="1">
    <citation type="submission" date="2023-07" db="EMBL/GenBank/DDBJ databases">
        <title>Sequencing the genomes of 1000 actinobacteria strains.</title>
        <authorList>
            <person name="Klenk H.-P."/>
        </authorList>
    </citation>
    <scope>NUCLEOTIDE SEQUENCE [LARGE SCALE GENOMIC DNA]</scope>
    <source>
        <strain evidence="2 3">DSM 44710</strain>
    </source>
</reference>
<dbReference type="Gene3D" id="3.40.630.30">
    <property type="match status" value="1"/>
</dbReference>
<organism evidence="2 3">
    <name type="scientific">Catenuloplanes nepalensis</name>
    <dbReference type="NCBI Taxonomy" id="587533"/>
    <lineage>
        <taxon>Bacteria</taxon>
        <taxon>Bacillati</taxon>
        <taxon>Actinomycetota</taxon>
        <taxon>Actinomycetes</taxon>
        <taxon>Micromonosporales</taxon>
        <taxon>Micromonosporaceae</taxon>
        <taxon>Catenuloplanes</taxon>
    </lineage>
</organism>
<sequence>MHETLVPIYASSHAELLHEPWYSPDDWWMRLVQRYAITSDFGLVTGWINNEAIGYAFGSLDSSARHKDAVTLALPQISIYGSLYIFREFAVTPPWQGHGFGRQIHNALLSNRPEKAAHLLLRKDNHSARAAYTNWGWVSAGEFQPFPESPTFDAMALDLSAFRSTL</sequence>
<evidence type="ECO:0000313" key="3">
    <source>
        <dbReference type="Proteomes" id="UP001240984"/>
    </source>
</evidence>
<dbReference type="SUPFAM" id="SSF55729">
    <property type="entry name" value="Acyl-CoA N-acyltransferases (Nat)"/>
    <property type="match status" value="1"/>
</dbReference>
<proteinExistence type="predicted"/>
<evidence type="ECO:0000259" key="1">
    <source>
        <dbReference type="PROSITE" id="PS51186"/>
    </source>
</evidence>